<evidence type="ECO:0000256" key="2">
    <source>
        <dbReference type="SAM" id="MobiDB-lite"/>
    </source>
</evidence>
<organism evidence="3">
    <name type="scientific">Strongyloides ratti</name>
    <name type="common">Parasitic roundworm</name>
    <dbReference type="NCBI Taxonomy" id="34506"/>
    <lineage>
        <taxon>Eukaryota</taxon>
        <taxon>Metazoa</taxon>
        <taxon>Ecdysozoa</taxon>
        <taxon>Nematoda</taxon>
        <taxon>Chromadorea</taxon>
        <taxon>Rhabditida</taxon>
        <taxon>Tylenchina</taxon>
        <taxon>Panagrolaimomorpha</taxon>
        <taxon>Strongyloidoidea</taxon>
        <taxon>Strongyloididae</taxon>
        <taxon>Strongyloides</taxon>
    </lineage>
</organism>
<sequence>MASHIKINNDPKYKIVKNIQQQLEEKFYPQLLSLTSAGEKWLKTIEEMNTATKGYLSTLNEFSKTSPDNCDDAKISSNQTKEIARNFDLVLKEYTESIECIKKFVSKLQAQSKREKGHIATMKETFDQQVKKKNALLKKKKITNDDVQEFLDASLEDHRNIARIRYEFVKRFNKEITVKQCEFYKNAIQLIDPSCTNTRHNTLSKEDKVAIKNESNKEDENLDKQLMDAAEEIKNIVQEEHNNNVINIQEINTTDTESIPSHVNSTLCQLYHEELPEMPFTKDSTSLKSHSTVIEDFKSTPIVNEKKEIKITHDYENNISKQKDVVEEFERKIKESKQTNSSPINPKITTKSKKDIEKETTEHHHSHHHISSYLPIHKETHVKHHSTSYAERDMYQDRIPIPAPDYDNQPIPIFKYNTWEYGNLVVAKIYYSPRSRAELGLEAGKKYFFMKGGNRGWIFCRDLDTSRSGWCPSDFVDLFQR</sequence>
<dbReference type="InterPro" id="IPR036028">
    <property type="entry name" value="SH3-like_dom_sf"/>
</dbReference>
<name>A0A090KSM2_STRRB</name>
<evidence type="ECO:0000313" key="5">
    <source>
        <dbReference type="WBParaSite" id="SRAE_X000214400.1"/>
    </source>
</evidence>
<dbReference type="GeneID" id="36385216"/>
<dbReference type="SUPFAM" id="SSF50044">
    <property type="entry name" value="SH3-domain"/>
    <property type="match status" value="1"/>
</dbReference>
<evidence type="ECO:0000313" key="3">
    <source>
        <dbReference type="EMBL" id="CEF60406.1"/>
    </source>
</evidence>
<dbReference type="WormBase" id="SRAE_X000214400">
    <property type="protein sequence ID" value="SRP10503"/>
    <property type="gene ID" value="WBGene00267722"/>
</dbReference>
<evidence type="ECO:0000313" key="6">
    <source>
        <dbReference type="WormBase" id="SRAE_X000214400"/>
    </source>
</evidence>
<dbReference type="OrthoDB" id="10255964at2759"/>
<dbReference type="CTD" id="36385216"/>
<keyword evidence="4" id="KW-1185">Reference proteome</keyword>
<dbReference type="Proteomes" id="UP000035682">
    <property type="component" value="Unplaced"/>
</dbReference>
<evidence type="ECO:0000256" key="1">
    <source>
        <dbReference type="SAM" id="Coils"/>
    </source>
</evidence>
<feature type="compositionally biased region" description="Polar residues" evidence="2">
    <location>
        <begin position="338"/>
        <end position="349"/>
    </location>
</feature>
<dbReference type="InterPro" id="IPR027267">
    <property type="entry name" value="AH/BAR_dom_sf"/>
</dbReference>
<accession>A0A090KSM2</accession>
<feature type="compositionally biased region" description="Basic and acidic residues" evidence="2">
    <location>
        <begin position="352"/>
        <end position="363"/>
    </location>
</feature>
<dbReference type="Gene3D" id="2.30.30.40">
    <property type="entry name" value="SH3 Domains"/>
    <property type="match status" value="1"/>
</dbReference>
<dbReference type="RefSeq" id="XP_024499615.1">
    <property type="nucleotide sequence ID" value="XM_024644451.1"/>
</dbReference>
<protein>
    <submittedName>
        <fullName evidence="3 5">SH3 domain-containing protein</fullName>
    </submittedName>
</protein>
<dbReference type="AlphaFoldDB" id="A0A090KSM2"/>
<keyword evidence="1" id="KW-0175">Coiled coil</keyword>
<gene>
    <name evidence="3 5 6" type="ORF">SRAE_X000214400</name>
</gene>
<feature type="coiled-coil region" evidence="1">
    <location>
        <begin position="212"/>
        <end position="239"/>
    </location>
</feature>
<reference evidence="5" key="3">
    <citation type="submission" date="2020-12" db="UniProtKB">
        <authorList>
            <consortium name="WormBaseParasite"/>
        </authorList>
    </citation>
    <scope>IDENTIFICATION</scope>
</reference>
<reference evidence="3" key="2">
    <citation type="submission" date="2014-09" db="EMBL/GenBank/DDBJ databases">
        <authorList>
            <person name="Aslett A.Martin."/>
        </authorList>
    </citation>
    <scope>NUCLEOTIDE SEQUENCE</scope>
    <source>
        <strain evidence="3">ED321 Heterogonic</strain>
    </source>
</reference>
<proteinExistence type="predicted"/>
<evidence type="ECO:0000313" key="4">
    <source>
        <dbReference type="Proteomes" id="UP000035682"/>
    </source>
</evidence>
<feature type="region of interest" description="Disordered" evidence="2">
    <location>
        <begin position="334"/>
        <end position="371"/>
    </location>
</feature>
<dbReference type="WBParaSite" id="SRAE_X000214400.1">
    <property type="protein sequence ID" value="SRAE_X000214400.1"/>
    <property type="gene ID" value="WBGene00267722"/>
</dbReference>
<dbReference type="EMBL" id="LN609398">
    <property type="protein sequence ID" value="CEF60406.1"/>
    <property type="molecule type" value="Genomic_DNA"/>
</dbReference>
<reference evidence="4" key="1">
    <citation type="submission" date="2014-09" db="EMBL/GenBank/DDBJ databases">
        <authorList>
            <person name="Martin A.A."/>
        </authorList>
    </citation>
    <scope>NUCLEOTIDE SEQUENCE</scope>
    <source>
        <strain evidence="4">ED321</strain>
    </source>
</reference>
<dbReference type="SUPFAM" id="SSF103657">
    <property type="entry name" value="BAR/IMD domain-like"/>
    <property type="match status" value="1"/>
</dbReference>